<feature type="coiled-coil region" evidence="4">
    <location>
        <begin position="241"/>
        <end position="268"/>
    </location>
</feature>
<evidence type="ECO:0000256" key="2">
    <source>
        <dbReference type="ARBA" id="ARBA00022670"/>
    </source>
</evidence>
<dbReference type="Pfam" id="PF05903">
    <property type="entry name" value="Peptidase_C97"/>
    <property type="match status" value="1"/>
</dbReference>
<dbReference type="SMART" id="SM01179">
    <property type="entry name" value="DUF862"/>
    <property type="match status" value="1"/>
</dbReference>
<keyword evidence="3" id="KW-0378">Hydrolase</keyword>
<dbReference type="AlphaFoldDB" id="A0A815J151"/>
<comment type="similarity">
    <text evidence="1">Belongs to the DeSI family.</text>
</comment>
<dbReference type="EMBL" id="CAJOBB010001747">
    <property type="protein sequence ID" value="CAF3898099.1"/>
    <property type="molecule type" value="Genomic_DNA"/>
</dbReference>
<accession>A0A815J151</accession>
<reference evidence="6" key="1">
    <citation type="submission" date="2021-02" db="EMBL/GenBank/DDBJ databases">
        <authorList>
            <person name="Nowell W R."/>
        </authorList>
    </citation>
    <scope>NUCLEOTIDE SEQUENCE</scope>
</reference>
<dbReference type="InterPro" id="IPR008580">
    <property type="entry name" value="PPPDE_dom"/>
</dbReference>
<dbReference type="GO" id="GO:0016579">
    <property type="term" value="P:protein deubiquitination"/>
    <property type="evidence" value="ECO:0007669"/>
    <property type="project" value="TreeGrafter"/>
</dbReference>
<evidence type="ECO:0000259" key="5">
    <source>
        <dbReference type="PROSITE" id="PS51858"/>
    </source>
</evidence>
<evidence type="ECO:0000256" key="3">
    <source>
        <dbReference type="ARBA" id="ARBA00022801"/>
    </source>
</evidence>
<dbReference type="InterPro" id="IPR042266">
    <property type="entry name" value="PPPDE_sf"/>
</dbReference>
<evidence type="ECO:0000313" key="8">
    <source>
        <dbReference type="Proteomes" id="UP000663860"/>
    </source>
</evidence>
<dbReference type="Proteomes" id="UP000663868">
    <property type="component" value="Unassembled WGS sequence"/>
</dbReference>
<evidence type="ECO:0000313" key="7">
    <source>
        <dbReference type="EMBL" id="CAF3898099.1"/>
    </source>
</evidence>
<keyword evidence="4" id="KW-0175">Coiled coil</keyword>
<evidence type="ECO:0000313" key="6">
    <source>
        <dbReference type="EMBL" id="CAF1372919.1"/>
    </source>
</evidence>
<name>A0A815J151_9BILA</name>
<dbReference type="PANTHER" id="PTHR12378:SF80">
    <property type="entry name" value="IP06716P-RELATED"/>
    <property type="match status" value="1"/>
</dbReference>
<dbReference type="PANTHER" id="PTHR12378">
    <property type="entry name" value="DESUMOYLATING ISOPEPTIDASE"/>
    <property type="match status" value="1"/>
</dbReference>
<feature type="domain" description="PPPDE" evidence="5">
    <location>
        <begin position="11"/>
        <end position="148"/>
    </location>
</feature>
<gene>
    <name evidence="6" type="ORF">IZO911_LOCUS37965</name>
    <name evidence="7" type="ORF">KXQ929_LOCUS22660</name>
</gene>
<dbReference type="Gene3D" id="3.90.1720.30">
    <property type="entry name" value="PPPDE domains"/>
    <property type="match status" value="1"/>
</dbReference>
<dbReference type="GO" id="GO:0101005">
    <property type="term" value="F:deubiquitinase activity"/>
    <property type="evidence" value="ECO:0007669"/>
    <property type="project" value="TreeGrafter"/>
</dbReference>
<protein>
    <recommendedName>
        <fullName evidence="5">PPPDE domain-containing protein</fullName>
    </recommendedName>
</protein>
<dbReference type="PROSITE" id="PS51858">
    <property type="entry name" value="PPPDE"/>
    <property type="match status" value="1"/>
</dbReference>
<keyword evidence="2" id="KW-0645">Protease</keyword>
<dbReference type="GO" id="GO:0006508">
    <property type="term" value="P:proteolysis"/>
    <property type="evidence" value="ECO:0007669"/>
    <property type="project" value="UniProtKB-KW"/>
</dbReference>
<proteinExistence type="inferred from homology"/>
<dbReference type="EMBL" id="CAJNOE010001005">
    <property type="protein sequence ID" value="CAF1372919.1"/>
    <property type="molecule type" value="Genomic_DNA"/>
</dbReference>
<comment type="caution">
    <text evidence="6">The sequence shown here is derived from an EMBL/GenBank/DDBJ whole genome shotgun (WGS) entry which is preliminary data.</text>
</comment>
<evidence type="ECO:0000256" key="4">
    <source>
        <dbReference type="SAM" id="Coils"/>
    </source>
</evidence>
<sequence>MTLNTTQTSSRSVRLNVYYLIPYRILHTIFNIMTLGLFTPCHSAIEIDGSEYAYYGHPFHFSGVMSDTPNKISMKLAYTKIYGHTTLSNIEIEAKAHDLSFIGINYNLFHFNCNTFADAFLYALTKHHLPGWINRPERCLRRIQCMHRLFNQTEDISVKIITALYIKSVGDQNTIFNLLGIANNQRLTTVYEVILQDYISCGQLPNFERLRQLSDLQIRDHLIYIHNNFLSTFPTKQSITLNKIFDNLSLLQQQFKRMESKLQISSEKNTSFIIIDKTIE</sequence>
<dbReference type="Proteomes" id="UP000663860">
    <property type="component" value="Unassembled WGS sequence"/>
</dbReference>
<evidence type="ECO:0000256" key="1">
    <source>
        <dbReference type="ARBA" id="ARBA00008140"/>
    </source>
</evidence>
<organism evidence="6 8">
    <name type="scientific">Adineta steineri</name>
    <dbReference type="NCBI Taxonomy" id="433720"/>
    <lineage>
        <taxon>Eukaryota</taxon>
        <taxon>Metazoa</taxon>
        <taxon>Spiralia</taxon>
        <taxon>Gnathifera</taxon>
        <taxon>Rotifera</taxon>
        <taxon>Eurotatoria</taxon>
        <taxon>Bdelloidea</taxon>
        <taxon>Adinetida</taxon>
        <taxon>Adinetidae</taxon>
        <taxon>Adineta</taxon>
    </lineage>
</organism>